<dbReference type="GO" id="GO:0006310">
    <property type="term" value="P:DNA recombination"/>
    <property type="evidence" value="ECO:0007669"/>
    <property type="project" value="UniProtKB-KW"/>
</dbReference>
<keyword evidence="2" id="KW-0229">DNA integration</keyword>
<accession>A0A377PZQ7</accession>
<dbReference type="EMBL" id="UGJF01000001">
    <property type="protein sequence ID" value="STQ88366.1"/>
    <property type="molecule type" value="Genomic_DNA"/>
</dbReference>
<dbReference type="RefSeq" id="WP_181809980.1">
    <property type="nucleotide sequence ID" value="NZ_UGJF01000001.1"/>
</dbReference>
<dbReference type="Gene3D" id="1.10.150.130">
    <property type="match status" value="1"/>
</dbReference>
<reference evidence="8 9" key="1">
    <citation type="submission" date="2018-06" db="EMBL/GenBank/DDBJ databases">
        <authorList>
            <consortium name="Pathogen Informatics"/>
            <person name="Doyle S."/>
        </authorList>
    </citation>
    <scope>NUCLEOTIDE SEQUENCE [LARGE SCALE GENOMIC DNA]</scope>
    <source>
        <strain evidence="8 9">NCTC13156</strain>
    </source>
</reference>
<dbReference type="InterPro" id="IPR044068">
    <property type="entry name" value="CB"/>
</dbReference>
<dbReference type="PANTHER" id="PTHR30349:SF64">
    <property type="entry name" value="PROPHAGE INTEGRASE INTD-RELATED"/>
    <property type="match status" value="1"/>
</dbReference>
<dbReference type="PROSITE" id="PS51900">
    <property type="entry name" value="CB"/>
    <property type="match status" value="1"/>
</dbReference>
<dbReference type="InterPro" id="IPR011010">
    <property type="entry name" value="DNA_brk_join_enz"/>
</dbReference>
<evidence type="ECO:0000256" key="4">
    <source>
        <dbReference type="ARBA" id="ARBA00023172"/>
    </source>
</evidence>
<evidence type="ECO:0000259" key="7">
    <source>
        <dbReference type="PROSITE" id="PS51900"/>
    </source>
</evidence>
<evidence type="ECO:0000256" key="5">
    <source>
        <dbReference type="PROSITE-ProRule" id="PRU01248"/>
    </source>
</evidence>
<comment type="similarity">
    <text evidence="1">Belongs to the 'phage' integrase family.</text>
</comment>
<evidence type="ECO:0000256" key="3">
    <source>
        <dbReference type="ARBA" id="ARBA00023125"/>
    </source>
</evidence>
<evidence type="ECO:0000259" key="6">
    <source>
        <dbReference type="PROSITE" id="PS51898"/>
    </source>
</evidence>
<feature type="domain" description="Core-binding (CB)" evidence="7">
    <location>
        <begin position="64"/>
        <end position="144"/>
    </location>
</feature>
<dbReference type="Pfam" id="PF13495">
    <property type="entry name" value="Phage_int_SAM_4"/>
    <property type="match status" value="1"/>
</dbReference>
<dbReference type="AlphaFoldDB" id="A0A377PZQ7"/>
<protein>
    <submittedName>
        <fullName evidence="8">Integrase</fullName>
    </submittedName>
</protein>
<evidence type="ECO:0000256" key="2">
    <source>
        <dbReference type="ARBA" id="ARBA00022908"/>
    </source>
</evidence>
<dbReference type="SUPFAM" id="SSF56349">
    <property type="entry name" value="DNA breaking-rejoining enzymes"/>
    <property type="match status" value="1"/>
</dbReference>
<dbReference type="InterPro" id="IPR013762">
    <property type="entry name" value="Integrase-like_cat_sf"/>
</dbReference>
<evidence type="ECO:0000256" key="1">
    <source>
        <dbReference type="ARBA" id="ARBA00008857"/>
    </source>
</evidence>
<dbReference type="PANTHER" id="PTHR30349">
    <property type="entry name" value="PHAGE INTEGRASE-RELATED"/>
    <property type="match status" value="1"/>
</dbReference>
<keyword evidence="4" id="KW-0233">DNA recombination</keyword>
<sequence>MEGKIVIRNEKIYIHCTLNKKRIRFSTKLPNTKENREYVSKNYQRLISFHLNNTKNIKNKHDNYSLNAFLNKIYKSKNTLKPSSQKYYSYAYGKISQFLGKKPLATITRDDIDNFYTYLIKEGLGKVTIQNIIYALKEIFKIALAEDKVSKNVVFSKKLTNLEDSKEITPFNLDEVKYLIATAKKEYPICFANYLQIAFFSGMRIGEIVALKWDCIDFKNNSILVEKTGSYLGLGLPKTKSSKRNVDMLPPVKETLEKMLASKNGDFIFEENFGRFRAKIMTYWKNLLKICGFEHRKLYITRHTYASIMLNEGEEPLWVSTQLGHKNLSITYNIYTRFIKNKKKPRALFLNPRKRKIQKFYPMSNNFEEVAEKIKQYIIEALEAYLRDSKEYCLCYQN</sequence>
<evidence type="ECO:0000313" key="8">
    <source>
        <dbReference type="EMBL" id="STQ88366.1"/>
    </source>
</evidence>
<dbReference type="Gene3D" id="1.10.443.10">
    <property type="entry name" value="Intergrase catalytic core"/>
    <property type="match status" value="1"/>
</dbReference>
<dbReference type="GO" id="GO:0015074">
    <property type="term" value="P:DNA integration"/>
    <property type="evidence" value="ECO:0007669"/>
    <property type="project" value="UniProtKB-KW"/>
</dbReference>
<dbReference type="GO" id="GO:0003677">
    <property type="term" value="F:DNA binding"/>
    <property type="evidence" value="ECO:0007669"/>
    <property type="project" value="UniProtKB-UniRule"/>
</dbReference>
<name>A0A377PZQ7_9HELI</name>
<organism evidence="8 9">
    <name type="scientific">Helicobacter pullorum</name>
    <dbReference type="NCBI Taxonomy" id="35818"/>
    <lineage>
        <taxon>Bacteria</taxon>
        <taxon>Pseudomonadati</taxon>
        <taxon>Campylobacterota</taxon>
        <taxon>Epsilonproteobacteria</taxon>
        <taxon>Campylobacterales</taxon>
        <taxon>Helicobacteraceae</taxon>
        <taxon>Helicobacter</taxon>
    </lineage>
</organism>
<dbReference type="Pfam" id="PF00589">
    <property type="entry name" value="Phage_integrase"/>
    <property type="match status" value="1"/>
</dbReference>
<dbReference type="CDD" id="cd01189">
    <property type="entry name" value="INT_ICEBs1_C_like"/>
    <property type="match status" value="1"/>
</dbReference>
<proteinExistence type="inferred from homology"/>
<dbReference type="InterPro" id="IPR050090">
    <property type="entry name" value="Tyrosine_recombinase_XerCD"/>
</dbReference>
<feature type="domain" description="Tyr recombinase" evidence="6">
    <location>
        <begin position="166"/>
        <end position="350"/>
    </location>
</feature>
<dbReference type="InterPro" id="IPR010998">
    <property type="entry name" value="Integrase_recombinase_N"/>
</dbReference>
<dbReference type="InterPro" id="IPR002104">
    <property type="entry name" value="Integrase_catalytic"/>
</dbReference>
<dbReference type="PROSITE" id="PS51898">
    <property type="entry name" value="TYR_RECOMBINASE"/>
    <property type="match status" value="1"/>
</dbReference>
<evidence type="ECO:0000313" key="9">
    <source>
        <dbReference type="Proteomes" id="UP000255269"/>
    </source>
</evidence>
<dbReference type="InterPro" id="IPR004107">
    <property type="entry name" value="Integrase_SAM-like_N"/>
</dbReference>
<dbReference type="Proteomes" id="UP000255269">
    <property type="component" value="Unassembled WGS sequence"/>
</dbReference>
<gene>
    <name evidence="8" type="primary">Int-Tn</name>
    <name evidence="8" type="ORF">NCTC13156_01203</name>
</gene>
<keyword evidence="3 5" id="KW-0238">DNA-binding</keyword>